<dbReference type="InterPro" id="IPR025617">
    <property type="entry name" value="YqzL"/>
</dbReference>
<dbReference type="EMBL" id="JAAKDE010000016">
    <property type="protein sequence ID" value="MBA2133613.1"/>
    <property type="molecule type" value="Genomic_DNA"/>
</dbReference>
<dbReference type="Pfam" id="PF14006">
    <property type="entry name" value="YqzL"/>
    <property type="match status" value="1"/>
</dbReference>
<comment type="caution">
    <text evidence="1">The sequence shown here is derived from an EMBL/GenBank/DDBJ whole genome shotgun (WGS) entry which is preliminary data.</text>
</comment>
<sequence length="30" mass="3569">MLSAEFFWKLFEITGSITAYLLYKELINLN</sequence>
<dbReference type="Proteomes" id="UP000657177">
    <property type="component" value="Unassembled WGS sequence"/>
</dbReference>
<accession>A0A8J6I272</accession>
<reference evidence="1" key="1">
    <citation type="submission" date="2020-06" db="EMBL/GenBank/DDBJ databases">
        <title>Novel chitinolytic bacterium.</title>
        <authorList>
            <person name="Ungkulpasvich U."/>
            <person name="Kosugi A."/>
            <person name="Uke A."/>
        </authorList>
    </citation>
    <scope>NUCLEOTIDE SEQUENCE</scope>
    <source>
        <strain evidence="1">UUS1-1</strain>
    </source>
</reference>
<organism evidence="1 2">
    <name type="scientific">Capillibacterium thermochitinicola</name>
    <dbReference type="NCBI Taxonomy" id="2699427"/>
    <lineage>
        <taxon>Bacteria</taxon>
        <taxon>Bacillati</taxon>
        <taxon>Bacillota</taxon>
        <taxon>Capillibacterium</taxon>
    </lineage>
</organism>
<keyword evidence="2" id="KW-1185">Reference proteome</keyword>
<proteinExistence type="predicted"/>
<gene>
    <name evidence="1" type="ORF">G5B42_08695</name>
</gene>
<protein>
    <submittedName>
        <fullName evidence="1">YqzL family protein</fullName>
    </submittedName>
</protein>
<evidence type="ECO:0000313" key="2">
    <source>
        <dbReference type="Proteomes" id="UP000657177"/>
    </source>
</evidence>
<evidence type="ECO:0000313" key="1">
    <source>
        <dbReference type="EMBL" id="MBA2133613.1"/>
    </source>
</evidence>
<dbReference type="AlphaFoldDB" id="A0A8J6I272"/>
<name>A0A8J6I272_9FIRM</name>